<evidence type="ECO:0000313" key="1">
    <source>
        <dbReference type="EMBL" id="AVK75416.1"/>
    </source>
</evidence>
<organism evidence="1">
    <name type="scientific">Pandoravirus quercus</name>
    <dbReference type="NCBI Taxonomy" id="2107709"/>
    <lineage>
        <taxon>Viruses</taxon>
        <taxon>Pandoravirus</taxon>
    </lineage>
</organism>
<dbReference type="Proteomes" id="UP000248852">
    <property type="component" value="Segment"/>
</dbReference>
<sequence length="278" mass="29249">MTSTFLSNSADAPAEPATDAKPALTLGAFWEAVSAMPKDAPVCRIKLAPTFVVPKQSYLETGPLASLDTIDPDAFEGAAAITVYEDQRTFGPASVVAAQIEPLLGRHSHRRLISGGDAVTGLSTVTRLATGEHLTAKHLCPDSAAVPEAIVRATEALARTTTVDDASIVAAMEPALPDGIHVCLYRAGDRVFDASGLKTAFPRLMAQDRRNIFTRVERPAGARTGVYGRLSMWSAPADITYDMLTVAFGPAQSALDCLRNIAAYAGAVPTTRGPACPQ</sequence>
<gene>
    <name evidence="1" type="ORF">pqer_cds_994</name>
</gene>
<dbReference type="GeneID" id="36844557"/>
<name>A0A2U7UAG7_9VIRU</name>
<dbReference type="EMBL" id="MG011689">
    <property type="protein sequence ID" value="AVK75416.1"/>
    <property type="molecule type" value="Genomic_DNA"/>
</dbReference>
<dbReference type="RefSeq" id="YP_009483685.1">
    <property type="nucleotide sequence ID" value="NC_037667.1"/>
</dbReference>
<accession>A0A2U7UAG7</accession>
<proteinExistence type="predicted"/>
<protein>
    <submittedName>
        <fullName evidence="1">Uncharacterized protein</fullName>
    </submittedName>
</protein>
<reference evidence="1" key="1">
    <citation type="journal article" date="2018" name="Nat. Commun.">
        <title>Diversity and evolution of the emerging Pandoraviridae family.</title>
        <authorList>
            <person name="Legendre M."/>
            <person name="Fabre E."/>
            <person name="Poirot O."/>
            <person name="Jeudy S."/>
            <person name="Lartigue A."/>
            <person name="Alempic J.M."/>
            <person name="Beucher L."/>
            <person name="Philippe N."/>
            <person name="Bertaux L."/>
            <person name="Christo-Foroux E."/>
            <person name="Labadie K."/>
            <person name="Coute Y."/>
            <person name="Abergel C."/>
            <person name="Claverie J.M."/>
        </authorList>
    </citation>
    <scope>NUCLEOTIDE SEQUENCE [LARGE SCALE GENOMIC DNA]</scope>
    <source>
        <strain evidence="1">Quercus</strain>
    </source>
</reference>
<dbReference type="KEGG" id="vg:36844557"/>